<sequence length="234" mass="26927">MYSWSFRYTDKLNNVSETIIEQIHHTFLNGFSLKQGWSLEGIKYTLRNSNVIGFLTNKKHAHIIEGYAFYSIPSAKLYETHVLWEDAICLKKYLQGKGLASFRVLLKEMECLIQDKTIGWLGGRTQNPVVLARYAKLGTLYPIDVRYTDKIGRNIIKFLLKNINEVKEIQARLEHDTGICRNFYSEGKLGDYPTTGETAKQFEPLLQQWRFNRSAGDALIAIVRLNKPIEGTTT</sequence>
<evidence type="ECO:0000313" key="2">
    <source>
        <dbReference type="Proteomes" id="UP000030661"/>
    </source>
</evidence>
<dbReference type="HOGENOM" id="CLU_1183147_0_0_0"/>
<reference evidence="1 2" key="1">
    <citation type="journal article" date="2015" name="PeerJ">
        <title>First genomic representation of candidate bacterial phylum KSB3 points to enhanced environmental sensing as a trigger of wastewater bulking.</title>
        <authorList>
            <person name="Sekiguchi Y."/>
            <person name="Ohashi A."/>
            <person name="Parks D.H."/>
            <person name="Yamauchi T."/>
            <person name="Tyson G.W."/>
            <person name="Hugenholtz P."/>
        </authorList>
    </citation>
    <scope>NUCLEOTIDE SEQUENCE [LARGE SCALE GENOMIC DNA]</scope>
</reference>
<protein>
    <recommendedName>
        <fullName evidence="3">N-acetyltransferase domain-containing protein</fullName>
    </recommendedName>
</protein>
<proteinExistence type="predicted"/>
<accession>A0A0S6W588</accession>
<dbReference type="AlphaFoldDB" id="A0A0S6W588"/>
<evidence type="ECO:0000313" key="1">
    <source>
        <dbReference type="EMBL" id="GAK54776.1"/>
    </source>
</evidence>
<gene>
    <name evidence="1" type="ORF">U27_01606</name>
</gene>
<keyword evidence="2" id="KW-1185">Reference proteome</keyword>
<dbReference type="Proteomes" id="UP000030661">
    <property type="component" value="Unassembled WGS sequence"/>
</dbReference>
<dbReference type="EMBL" id="DF820463">
    <property type="protein sequence ID" value="GAK54776.1"/>
    <property type="molecule type" value="Genomic_DNA"/>
</dbReference>
<name>A0A0S6W588_VECG1</name>
<evidence type="ECO:0008006" key="3">
    <source>
        <dbReference type="Google" id="ProtNLM"/>
    </source>
</evidence>
<organism evidence="1 2">
    <name type="scientific">Vecturithrix granuli</name>
    <dbReference type="NCBI Taxonomy" id="1499967"/>
    <lineage>
        <taxon>Bacteria</taxon>
        <taxon>Candidatus Moduliflexota</taxon>
        <taxon>Candidatus Vecturitrichia</taxon>
        <taxon>Candidatus Vecturitrichales</taxon>
        <taxon>Candidatus Vecturitrichaceae</taxon>
        <taxon>Candidatus Vecturithrix</taxon>
    </lineage>
</organism>